<gene>
    <name evidence="1" type="ORF">L195_g060146</name>
</gene>
<protein>
    <submittedName>
        <fullName evidence="1">SCARECROW-like protein 3-like</fullName>
    </submittedName>
</protein>
<sequence>FNPIVSKLEDVDFENLPVKTGDAVAITSALQLHSLLATDDEMVGKISPAGPSSINLQRAGQMGQRTFAEWLERDMINAYISSPDSSLSPLFLGASPKMGIFL</sequence>
<proteinExistence type="predicted"/>
<evidence type="ECO:0000313" key="2">
    <source>
        <dbReference type="Proteomes" id="UP000236291"/>
    </source>
</evidence>
<evidence type="ECO:0000313" key="1">
    <source>
        <dbReference type="EMBL" id="PNX60364.1"/>
    </source>
</evidence>
<dbReference type="STRING" id="57577.A0A2K3K267"/>
<reference evidence="1 2" key="2">
    <citation type="journal article" date="2017" name="Front. Plant Sci.">
        <title>Gene Classification and Mining of Molecular Markers Useful in Red Clover (Trifolium pratense) Breeding.</title>
        <authorList>
            <person name="Istvanek J."/>
            <person name="Dluhosova J."/>
            <person name="Dluhos P."/>
            <person name="Patkova L."/>
            <person name="Nedelnik J."/>
            <person name="Repkova J."/>
        </authorList>
    </citation>
    <scope>NUCLEOTIDE SEQUENCE [LARGE SCALE GENOMIC DNA]</scope>
    <source>
        <strain evidence="2">cv. Tatra</strain>
        <tissue evidence="1">Young leaves</tissue>
    </source>
</reference>
<comment type="caution">
    <text evidence="1">The sequence shown here is derived from an EMBL/GenBank/DDBJ whole genome shotgun (WGS) entry which is preliminary data.</text>
</comment>
<organism evidence="1 2">
    <name type="scientific">Trifolium pratense</name>
    <name type="common">Red clover</name>
    <dbReference type="NCBI Taxonomy" id="57577"/>
    <lineage>
        <taxon>Eukaryota</taxon>
        <taxon>Viridiplantae</taxon>
        <taxon>Streptophyta</taxon>
        <taxon>Embryophyta</taxon>
        <taxon>Tracheophyta</taxon>
        <taxon>Spermatophyta</taxon>
        <taxon>Magnoliopsida</taxon>
        <taxon>eudicotyledons</taxon>
        <taxon>Gunneridae</taxon>
        <taxon>Pentapetalae</taxon>
        <taxon>rosids</taxon>
        <taxon>fabids</taxon>
        <taxon>Fabales</taxon>
        <taxon>Fabaceae</taxon>
        <taxon>Papilionoideae</taxon>
        <taxon>50 kb inversion clade</taxon>
        <taxon>NPAAA clade</taxon>
        <taxon>Hologalegina</taxon>
        <taxon>IRL clade</taxon>
        <taxon>Trifolieae</taxon>
        <taxon>Trifolium</taxon>
    </lineage>
</organism>
<dbReference type="AlphaFoldDB" id="A0A2K3K267"/>
<accession>A0A2K3K267</accession>
<reference evidence="1 2" key="1">
    <citation type="journal article" date="2014" name="Am. J. Bot.">
        <title>Genome assembly and annotation for red clover (Trifolium pratense; Fabaceae).</title>
        <authorList>
            <person name="Istvanek J."/>
            <person name="Jaros M."/>
            <person name="Krenek A."/>
            <person name="Repkova J."/>
        </authorList>
    </citation>
    <scope>NUCLEOTIDE SEQUENCE [LARGE SCALE GENOMIC DNA]</scope>
    <source>
        <strain evidence="2">cv. Tatra</strain>
        <tissue evidence="1">Young leaves</tissue>
    </source>
</reference>
<dbReference type="Proteomes" id="UP000236291">
    <property type="component" value="Unassembled WGS sequence"/>
</dbReference>
<name>A0A2K3K267_TRIPR</name>
<dbReference type="EMBL" id="ASHM01136316">
    <property type="protein sequence ID" value="PNX60364.1"/>
    <property type="molecule type" value="Genomic_DNA"/>
</dbReference>
<feature type="non-terminal residue" evidence="1">
    <location>
        <position position="1"/>
    </location>
</feature>
<feature type="non-terminal residue" evidence="1">
    <location>
        <position position="102"/>
    </location>
</feature>